<dbReference type="GO" id="GO:0046872">
    <property type="term" value="F:metal ion binding"/>
    <property type="evidence" value="ECO:0007669"/>
    <property type="project" value="UniProtKB-KW"/>
</dbReference>
<proteinExistence type="inferred from homology"/>
<sequence length="374" mass="40034">MLRNMIISSAPADSTGWHSAACSSLSGLSLHDPKGVVVAATAIAAGSNFTGITENSGYNAVQIDLPSLCRVEYNVQTSLNSSAVAEIWLPLPSAWNRRFLAVDNGGFAGGVNYPDVVWGARKGFAAMSTNTGHNGSSSDGTPFQNPEHLIDWGYRALHLTSVAAKSIVKAYYGNAAKYSYYAGCSTGGRQGLNAAQRYPSDYDGIRCLTGPQITNLKRMYAPWLAEDGRLINPGISPSGEASFSILMNGLTPTFGLPFYAETVFNNTNWDWRTQSVADVDLADSINPGGCNAYDPDMRPFHERGGKVLQYHGCADPLIPSLDTPALYDLVDEFFESVGKPAEVEDFYRLFMVPGMGHCAGGPGAWALDGVSQVD</sequence>
<reference evidence="9 11" key="1">
    <citation type="journal article" date="2020" name="Stud. Mycol.">
        <title>101 Dothideomycetes genomes: a test case for predicting lifestyles and emergence of pathogens.</title>
        <authorList>
            <person name="Haridas S."/>
            <person name="Albert R."/>
            <person name="Binder M."/>
            <person name="Bloem J."/>
            <person name="Labutti K."/>
            <person name="Salamov A."/>
            <person name="Andreopoulos B."/>
            <person name="Baker S."/>
            <person name="Barry K."/>
            <person name="Bills G."/>
            <person name="Bluhm B."/>
            <person name="Cannon C."/>
            <person name="Castanera R."/>
            <person name="Culley D."/>
            <person name="Daum C."/>
            <person name="Ezra D."/>
            <person name="Gonzalez J."/>
            <person name="Henrissat B."/>
            <person name="Kuo A."/>
            <person name="Liang C."/>
            <person name="Lipzen A."/>
            <person name="Lutzoni F."/>
            <person name="Magnuson J."/>
            <person name="Mondo S."/>
            <person name="Nolan M."/>
            <person name="Ohm R."/>
            <person name="Pangilinan J."/>
            <person name="Park H.-J."/>
            <person name="Ramirez L."/>
            <person name="Alfaro M."/>
            <person name="Sun H."/>
            <person name="Tritt A."/>
            <person name="Yoshinaga Y."/>
            <person name="Zwiers L.-H."/>
            <person name="Turgeon B."/>
            <person name="Goodwin S."/>
            <person name="Spatafora J."/>
            <person name="Crous P."/>
            <person name="Grigoriev I."/>
        </authorList>
    </citation>
    <scope>NUCLEOTIDE SEQUENCE</scope>
    <source>
        <strain evidence="9 11">CBS 304.34</strain>
    </source>
</reference>
<dbReference type="AlphaFoldDB" id="A0A6A6Y5U4"/>
<evidence type="ECO:0000256" key="8">
    <source>
        <dbReference type="RuleBase" id="RU361238"/>
    </source>
</evidence>
<evidence type="ECO:0000256" key="1">
    <source>
        <dbReference type="ARBA" id="ARBA00006249"/>
    </source>
</evidence>
<dbReference type="SUPFAM" id="SSF53474">
    <property type="entry name" value="alpha/beta-Hydrolases"/>
    <property type="match status" value="1"/>
</dbReference>
<dbReference type="EC" id="3.1.1.-" evidence="8"/>
<dbReference type="GeneID" id="54464802"/>
<keyword evidence="3" id="KW-0479">Metal-binding</keyword>
<keyword evidence="4" id="KW-0732">Signal</keyword>
<dbReference type="Proteomes" id="UP000504636">
    <property type="component" value="Unplaced"/>
</dbReference>
<dbReference type="RefSeq" id="XP_033571126.1">
    <property type="nucleotide sequence ID" value="XM_033723909.1"/>
</dbReference>
<keyword evidence="6" id="KW-0106">Calcium</keyword>
<reference evidence="11" key="2">
    <citation type="submission" date="2020-04" db="EMBL/GenBank/DDBJ databases">
        <authorList>
            <consortium name="NCBI Genome Project"/>
        </authorList>
    </citation>
    <scope>NUCLEOTIDE SEQUENCE</scope>
    <source>
        <strain evidence="11">CBS 304.34</strain>
    </source>
</reference>
<keyword evidence="7" id="KW-1015">Disulfide bond</keyword>
<dbReference type="PANTHER" id="PTHR33938">
    <property type="entry name" value="FERULOYL ESTERASE B-RELATED"/>
    <property type="match status" value="1"/>
</dbReference>
<name>A0A6A6Y5U4_9PEZI</name>
<dbReference type="EMBL" id="MU003714">
    <property type="protein sequence ID" value="KAF2804162.1"/>
    <property type="molecule type" value="Genomic_DNA"/>
</dbReference>
<comment type="similarity">
    <text evidence="1 8">Belongs to the tannase family.</text>
</comment>
<gene>
    <name evidence="9 11" type="ORF">BDZ99DRAFT_502666</name>
</gene>
<evidence type="ECO:0000313" key="9">
    <source>
        <dbReference type="EMBL" id="KAF2804162.1"/>
    </source>
</evidence>
<dbReference type="Pfam" id="PF07519">
    <property type="entry name" value="Tannase"/>
    <property type="match status" value="2"/>
</dbReference>
<evidence type="ECO:0000256" key="6">
    <source>
        <dbReference type="ARBA" id="ARBA00022837"/>
    </source>
</evidence>
<keyword evidence="10" id="KW-1185">Reference proteome</keyword>
<reference evidence="11" key="3">
    <citation type="submission" date="2025-04" db="UniProtKB">
        <authorList>
            <consortium name="RefSeq"/>
        </authorList>
    </citation>
    <scope>IDENTIFICATION</scope>
    <source>
        <strain evidence="11">CBS 304.34</strain>
    </source>
</reference>
<evidence type="ECO:0000256" key="7">
    <source>
        <dbReference type="ARBA" id="ARBA00023157"/>
    </source>
</evidence>
<evidence type="ECO:0000256" key="5">
    <source>
        <dbReference type="ARBA" id="ARBA00022801"/>
    </source>
</evidence>
<dbReference type="Gene3D" id="3.40.50.1820">
    <property type="entry name" value="alpha/beta hydrolase"/>
    <property type="match status" value="1"/>
</dbReference>
<dbReference type="InterPro" id="IPR011118">
    <property type="entry name" value="Tannase/feruloyl_esterase"/>
</dbReference>
<evidence type="ECO:0000313" key="11">
    <source>
        <dbReference type="RefSeq" id="XP_033571126.1"/>
    </source>
</evidence>
<evidence type="ECO:0000313" key="10">
    <source>
        <dbReference type="Proteomes" id="UP000504636"/>
    </source>
</evidence>
<keyword evidence="2" id="KW-0719">Serine esterase</keyword>
<protein>
    <recommendedName>
        <fullName evidence="8">Carboxylic ester hydrolase</fullName>
        <ecNumber evidence="8">3.1.1.-</ecNumber>
    </recommendedName>
</protein>
<keyword evidence="5 8" id="KW-0378">Hydrolase</keyword>
<evidence type="ECO:0000256" key="4">
    <source>
        <dbReference type="ARBA" id="ARBA00022729"/>
    </source>
</evidence>
<evidence type="ECO:0000256" key="2">
    <source>
        <dbReference type="ARBA" id="ARBA00022487"/>
    </source>
</evidence>
<evidence type="ECO:0000256" key="3">
    <source>
        <dbReference type="ARBA" id="ARBA00022723"/>
    </source>
</evidence>
<accession>A0A6A6Y5U4</accession>
<dbReference type="GO" id="GO:0030600">
    <property type="term" value="F:feruloyl esterase activity"/>
    <property type="evidence" value="ECO:0007669"/>
    <property type="project" value="UniProtKB-ARBA"/>
</dbReference>
<dbReference type="InterPro" id="IPR029058">
    <property type="entry name" value="AB_hydrolase_fold"/>
</dbReference>
<dbReference type="OrthoDB" id="3039123at2759"/>
<dbReference type="PANTHER" id="PTHR33938:SF2">
    <property type="entry name" value="CARBOXYLIC ESTER HYDROLASE"/>
    <property type="match status" value="1"/>
</dbReference>
<organism evidence="9">
    <name type="scientific">Mytilinidion resinicola</name>
    <dbReference type="NCBI Taxonomy" id="574789"/>
    <lineage>
        <taxon>Eukaryota</taxon>
        <taxon>Fungi</taxon>
        <taxon>Dikarya</taxon>
        <taxon>Ascomycota</taxon>
        <taxon>Pezizomycotina</taxon>
        <taxon>Dothideomycetes</taxon>
        <taxon>Pleosporomycetidae</taxon>
        <taxon>Mytilinidiales</taxon>
        <taxon>Mytilinidiaceae</taxon>
        <taxon>Mytilinidion</taxon>
    </lineage>
</organism>